<organism evidence="2 3">
    <name type="scientific">Clydaea vesicula</name>
    <dbReference type="NCBI Taxonomy" id="447962"/>
    <lineage>
        <taxon>Eukaryota</taxon>
        <taxon>Fungi</taxon>
        <taxon>Fungi incertae sedis</taxon>
        <taxon>Chytridiomycota</taxon>
        <taxon>Chytridiomycota incertae sedis</taxon>
        <taxon>Chytridiomycetes</taxon>
        <taxon>Lobulomycetales</taxon>
        <taxon>Lobulomycetaceae</taxon>
        <taxon>Clydaea</taxon>
    </lineage>
</organism>
<dbReference type="SUPFAM" id="SSF55608">
    <property type="entry name" value="Homing endonucleases"/>
    <property type="match status" value="1"/>
</dbReference>
<reference evidence="2" key="1">
    <citation type="submission" date="2020-05" db="EMBL/GenBank/DDBJ databases">
        <title>Phylogenomic resolution of chytrid fungi.</title>
        <authorList>
            <person name="Stajich J.E."/>
            <person name="Amses K."/>
            <person name="Simmons R."/>
            <person name="Seto K."/>
            <person name="Myers J."/>
            <person name="Bonds A."/>
            <person name="Quandt C.A."/>
            <person name="Barry K."/>
            <person name="Liu P."/>
            <person name="Grigoriev I."/>
            <person name="Longcore J.E."/>
            <person name="James T.Y."/>
        </authorList>
    </citation>
    <scope>NUCLEOTIDE SEQUENCE</scope>
    <source>
        <strain evidence="2">JEL0476</strain>
    </source>
</reference>
<protein>
    <recommendedName>
        <fullName evidence="1">Homing endonuclease LAGLIDADG domain-containing protein</fullName>
    </recommendedName>
</protein>
<proteinExistence type="predicted"/>
<sequence length="147" mass="16979">MEKAEVLFVMSKSWLVGVTEALGSFYLVNKGPKRISILFGTLLGDGYGERLKIGTRFIMQQEDSNLSSYGYCKYERPKLERRVVKGGKIRFYFRLRTYSYSSLNWIHDLFYYQGIKIVPFNIGDFLTPQALAIWIMDDGTLNSSGMR</sequence>
<dbReference type="InterPro" id="IPR027434">
    <property type="entry name" value="Homing_endonucl"/>
</dbReference>
<keyword evidence="3" id="KW-1185">Reference proteome</keyword>
<evidence type="ECO:0000313" key="3">
    <source>
        <dbReference type="Proteomes" id="UP001211065"/>
    </source>
</evidence>
<gene>
    <name evidence="2" type="ORF">HK099_004741</name>
</gene>
<dbReference type="InterPro" id="IPR004860">
    <property type="entry name" value="LAGLIDADG_dom"/>
</dbReference>
<accession>A0AAD5U0C7</accession>
<dbReference type="Proteomes" id="UP001211065">
    <property type="component" value="Unassembled WGS sequence"/>
</dbReference>
<dbReference type="Pfam" id="PF03161">
    <property type="entry name" value="LAGLIDADG_2"/>
    <property type="match status" value="1"/>
</dbReference>
<feature type="domain" description="Homing endonuclease LAGLIDADG" evidence="1">
    <location>
        <begin position="36"/>
        <end position="145"/>
    </location>
</feature>
<dbReference type="EMBL" id="JADGJW010000343">
    <property type="protein sequence ID" value="KAJ3219329.1"/>
    <property type="molecule type" value="Genomic_DNA"/>
</dbReference>
<evidence type="ECO:0000313" key="2">
    <source>
        <dbReference type="EMBL" id="KAJ3219329.1"/>
    </source>
</evidence>
<comment type="caution">
    <text evidence="2">The sequence shown here is derived from an EMBL/GenBank/DDBJ whole genome shotgun (WGS) entry which is preliminary data.</text>
</comment>
<name>A0AAD5U0C7_9FUNG</name>
<evidence type="ECO:0000259" key="1">
    <source>
        <dbReference type="Pfam" id="PF03161"/>
    </source>
</evidence>
<dbReference type="AlphaFoldDB" id="A0AAD5U0C7"/>
<dbReference type="Gene3D" id="3.10.28.10">
    <property type="entry name" value="Homing endonucleases"/>
    <property type="match status" value="2"/>
</dbReference>
<dbReference type="GO" id="GO:0004519">
    <property type="term" value="F:endonuclease activity"/>
    <property type="evidence" value="ECO:0007669"/>
    <property type="project" value="InterPro"/>
</dbReference>